<sequence>MFMGQYRVEGTYLSVGIWEELFLALQFFCWRKVSLFVLEQSGLFDPHEKGIKGGNLKGLRSYTFISKRRNYDQ</sequence>
<keyword evidence="2" id="KW-1185">Reference proteome</keyword>
<name>A0A9D4UDL9_ADICA</name>
<organism evidence="1 2">
    <name type="scientific">Adiantum capillus-veneris</name>
    <name type="common">Maidenhair fern</name>
    <dbReference type="NCBI Taxonomy" id="13818"/>
    <lineage>
        <taxon>Eukaryota</taxon>
        <taxon>Viridiplantae</taxon>
        <taxon>Streptophyta</taxon>
        <taxon>Embryophyta</taxon>
        <taxon>Tracheophyta</taxon>
        <taxon>Polypodiopsida</taxon>
        <taxon>Polypodiidae</taxon>
        <taxon>Polypodiales</taxon>
        <taxon>Pteridineae</taxon>
        <taxon>Pteridaceae</taxon>
        <taxon>Vittarioideae</taxon>
        <taxon>Adiantum</taxon>
    </lineage>
</organism>
<dbReference type="Proteomes" id="UP000886520">
    <property type="component" value="Chromosome 19"/>
</dbReference>
<evidence type="ECO:0000313" key="2">
    <source>
        <dbReference type="Proteomes" id="UP000886520"/>
    </source>
</evidence>
<comment type="caution">
    <text evidence="1">The sequence shown here is derived from an EMBL/GenBank/DDBJ whole genome shotgun (WGS) entry which is preliminary data.</text>
</comment>
<dbReference type="AlphaFoldDB" id="A0A9D4UDL9"/>
<proteinExistence type="predicted"/>
<protein>
    <submittedName>
        <fullName evidence="1">Uncharacterized protein</fullName>
    </submittedName>
</protein>
<gene>
    <name evidence="1" type="ORF">GOP47_0020049</name>
</gene>
<reference evidence="1" key="1">
    <citation type="submission" date="2021-01" db="EMBL/GenBank/DDBJ databases">
        <title>Adiantum capillus-veneris genome.</title>
        <authorList>
            <person name="Fang Y."/>
            <person name="Liao Q."/>
        </authorList>
    </citation>
    <scope>NUCLEOTIDE SEQUENCE</scope>
    <source>
        <strain evidence="1">H3</strain>
        <tissue evidence="1">Leaf</tissue>
    </source>
</reference>
<evidence type="ECO:0000313" key="1">
    <source>
        <dbReference type="EMBL" id="KAI5065354.1"/>
    </source>
</evidence>
<accession>A0A9D4UDL9</accession>
<dbReference type="EMBL" id="JABFUD020000019">
    <property type="protein sequence ID" value="KAI5065354.1"/>
    <property type="molecule type" value="Genomic_DNA"/>
</dbReference>